<dbReference type="InterPro" id="IPR003607">
    <property type="entry name" value="HD/PDEase_dom"/>
</dbReference>
<sequence>MSSSETIEILRADSQDTLSPDECSTCLFDGTPQSGMIEEISTSDDTDSYRVIDEPIYGTIRIDLPCAIEIMELPTFQRLKKVLQHGITALIGCVPSPAVNRFDHSVGAMLLVKRTGGTEEAQLAALLHDVAHTTLSHVLDLVYGYVIHEVDKPEYIASTPILEVLTRHGFDPERVLNEENFRLLELPKPDLCADRLDYSLRDSVAFHILTREQARSILESAVNYEGQIVLNSIESASLLANAYLSCDEYSWANPTHEYLYQLCAKAIRESLNDGHIDKACLWKLGDEEFWSNLASRATPEVRSIMEKIDKRCKVSEWDESTMKSEADDNSVCELKLRVRTIDPLVLTEDGPQRLSCLDPDFAERREKYIKSRETVQKFVVKYTS</sequence>
<dbReference type="Gene3D" id="1.10.3210.10">
    <property type="entry name" value="Hypothetical protein af1432"/>
    <property type="match status" value="1"/>
</dbReference>
<dbReference type="STRING" id="747676.F4RLF7"/>
<dbReference type="GO" id="GO:0005634">
    <property type="term" value="C:nucleus"/>
    <property type="evidence" value="ECO:0007669"/>
    <property type="project" value="TreeGrafter"/>
</dbReference>
<dbReference type="AlphaFoldDB" id="F4RLF7"/>
<dbReference type="GO" id="GO:0008832">
    <property type="term" value="F:dGTPase activity"/>
    <property type="evidence" value="ECO:0007669"/>
    <property type="project" value="TreeGrafter"/>
</dbReference>
<dbReference type="GO" id="GO:0006203">
    <property type="term" value="P:dGTP catabolic process"/>
    <property type="evidence" value="ECO:0007669"/>
    <property type="project" value="TreeGrafter"/>
</dbReference>
<dbReference type="RefSeq" id="XP_007409963.1">
    <property type="nucleotide sequence ID" value="XM_007409901.1"/>
</dbReference>
<dbReference type="PANTHER" id="PTHR11373">
    <property type="entry name" value="DEOXYNUCLEOSIDE TRIPHOSPHATE TRIPHOSPHOHYDROLASE"/>
    <property type="match status" value="1"/>
</dbReference>
<dbReference type="OrthoDB" id="9991235at2759"/>
<evidence type="ECO:0000313" key="3">
    <source>
        <dbReference type="Proteomes" id="UP000001072"/>
    </source>
</evidence>
<dbReference type="InterPro" id="IPR050135">
    <property type="entry name" value="dGTPase-like"/>
</dbReference>
<dbReference type="SMART" id="SM00471">
    <property type="entry name" value="HDc"/>
    <property type="match status" value="1"/>
</dbReference>
<dbReference type="VEuPathDB" id="FungiDB:MELLADRAFT_48264"/>
<keyword evidence="3" id="KW-1185">Reference proteome</keyword>
<dbReference type="eggNOG" id="ENOG502RY2F">
    <property type="taxonomic scope" value="Eukaryota"/>
</dbReference>
<reference evidence="3" key="1">
    <citation type="journal article" date="2011" name="Proc. Natl. Acad. Sci. U.S.A.">
        <title>Obligate biotrophy features unraveled by the genomic analysis of rust fungi.</title>
        <authorList>
            <person name="Duplessis S."/>
            <person name="Cuomo C.A."/>
            <person name="Lin Y.-C."/>
            <person name="Aerts A."/>
            <person name="Tisserant E."/>
            <person name="Veneault-Fourrey C."/>
            <person name="Joly D.L."/>
            <person name="Hacquard S."/>
            <person name="Amselem J."/>
            <person name="Cantarel B.L."/>
            <person name="Chiu R."/>
            <person name="Coutinho P.M."/>
            <person name="Feau N."/>
            <person name="Field M."/>
            <person name="Frey P."/>
            <person name="Gelhaye E."/>
            <person name="Goldberg J."/>
            <person name="Grabherr M.G."/>
            <person name="Kodira C.D."/>
            <person name="Kohler A."/>
            <person name="Kuees U."/>
            <person name="Lindquist E.A."/>
            <person name="Lucas S.M."/>
            <person name="Mago R."/>
            <person name="Mauceli E."/>
            <person name="Morin E."/>
            <person name="Murat C."/>
            <person name="Pangilinan J.L."/>
            <person name="Park R."/>
            <person name="Pearson M."/>
            <person name="Quesneville H."/>
            <person name="Rouhier N."/>
            <person name="Sakthikumar S."/>
            <person name="Salamov A.A."/>
            <person name="Schmutz J."/>
            <person name="Selles B."/>
            <person name="Shapiro H."/>
            <person name="Tanguay P."/>
            <person name="Tuskan G.A."/>
            <person name="Henrissat B."/>
            <person name="Van de Peer Y."/>
            <person name="Rouze P."/>
            <person name="Ellis J.G."/>
            <person name="Dodds P.N."/>
            <person name="Schein J.E."/>
            <person name="Zhong S."/>
            <person name="Hamelin R.C."/>
            <person name="Grigoriev I.V."/>
            <person name="Szabo L.J."/>
            <person name="Martin F."/>
        </authorList>
    </citation>
    <scope>NUCLEOTIDE SEQUENCE [LARGE SCALE GENOMIC DNA]</scope>
    <source>
        <strain evidence="3">98AG31 / pathotype 3-4-7</strain>
    </source>
</reference>
<feature type="domain" description="HD/PDEase" evidence="1">
    <location>
        <begin position="97"/>
        <end position="208"/>
    </location>
</feature>
<proteinExistence type="predicted"/>
<organism evidence="3">
    <name type="scientific">Melampsora larici-populina (strain 98AG31 / pathotype 3-4-7)</name>
    <name type="common">Poplar leaf rust fungus</name>
    <dbReference type="NCBI Taxonomy" id="747676"/>
    <lineage>
        <taxon>Eukaryota</taxon>
        <taxon>Fungi</taxon>
        <taxon>Dikarya</taxon>
        <taxon>Basidiomycota</taxon>
        <taxon>Pucciniomycotina</taxon>
        <taxon>Pucciniomycetes</taxon>
        <taxon>Pucciniales</taxon>
        <taxon>Melampsoraceae</taxon>
        <taxon>Melampsora</taxon>
    </lineage>
</organism>
<dbReference type="KEGG" id="mlr:MELLADRAFT_48264"/>
<dbReference type="HOGENOM" id="CLU_056050_0_0_1"/>
<dbReference type="InterPro" id="IPR006674">
    <property type="entry name" value="HD_domain"/>
</dbReference>
<dbReference type="PANTHER" id="PTHR11373:SF4">
    <property type="entry name" value="DEOXYNUCLEOSIDE TRIPHOSPHATE TRIPHOSPHOHYDROLASE SAMHD1"/>
    <property type="match status" value="1"/>
</dbReference>
<dbReference type="Proteomes" id="UP000001072">
    <property type="component" value="Unassembled WGS sequence"/>
</dbReference>
<protein>
    <recommendedName>
        <fullName evidence="1">HD/PDEase domain-containing protein</fullName>
    </recommendedName>
</protein>
<dbReference type="GeneID" id="18928505"/>
<accession>F4RLF7</accession>
<evidence type="ECO:0000259" key="1">
    <source>
        <dbReference type="SMART" id="SM00471"/>
    </source>
</evidence>
<dbReference type="SUPFAM" id="SSF109604">
    <property type="entry name" value="HD-domain/PDEase-like"/>
    <property type="match status" value="1"/>
</dbReference>
<gene>
    <name evidence="2" type="ORF">MELLADRAFT_48264</name>
</gene>
<name>F4RLF7_MELLP</name>
<evidence type="ECO:0000313" key="2">
    <source>
        <dbReference type="EMBL" id="EGG07003.1"/>
    </source>
</evidence>
<dbReference type="Pfam" id="PF01966">
    <property type="entry name" value="HD"/>
    <property type="match status" value="1"/>
</dbReference>
<dbReference type="EMBL" id="GL883106">
    <property type="protein sequence ID" value="EGG07003.1"/>
    <property type="molecule type" value="Genomic_DNA"/>
</dbReference>
<dbReference type="CDD" id="cd00077">
    <property type="entry name" value="HDc"/>
    <property type="match status" value="1"/>
</dbReference>
<dbReference type="InParanoid" id="F4RLF7"/>